<name>A0A8T2FGR8_9BRAS</name>
<dbReference type="Proteomes" id="UP000694240">
    <property type="component" value="Chromosome 2"/>
</dbReference>
<accession>A0A8T2FGR8</accession>
<sequence length="150" mass="17072">MERRFWCLEWKQLRSPENICFPIAQPQGRAFSFVVSPPHLLSNLASPKKAGTTVASASTLELLNTEVLVRFVSLSKKMKLFFRLYCPYCASEAFDPWGKISSTGSRNFVLSNKLETQNLEDSMMTTTTRKTSGRWKAWLNKSFGLMVPSH</sequence>
<gene>
    <name evidence="1" type="ORF">ISN45_At02g000550</name>
</gene>
<dbReference type="AlphaFoldDB" id="A0A8T2FGR8"/>
<proteinExistence type="predicted"/>
<dbReference type="EMBL" id="JAEFBK010000002">
    <property type="protein sequence ID" value="KAG7635535.1"/>
    <property type="molecule type" value="Genomic_DNA"/>
</dbReference>
<reference evidence="1 2" key="1">
    <citation type="submission" date="2020-12" db="EMBL/GenBank/DDBJ databases">
        <title>Concerted genomic and epigenomic changes stabilize Arabidopsis allopolyploids.</title>
        <authorList>
            <person name="Chen Z."/>
        </authorList>
    </citation>
    <scope>NUCLEOTIDE SEQUENCE [LARGE SCALE GENOMIC DNA]</scope>
    <source>
        <strain evidence="1">Allo738</strain>
        <tissue evidence="1">Leaf</tissue>
    </source>
</reference>
<keyword evidence="2" id="KW-1185">Reference proteome</keyword>
<evidence type="ECO:0000313" key="2">
    <source>
        <dbReference type="Proteomes" id="UP000694240"/>
    </source>
</evidence>
<comment type="caution">
    <text evidence="1">The sequence shown here is derived from an EMBL/GenBank/DDBJ whole genome shotgun (WGS) entry which is preliminary data.</text>
</comment>
<evidence type="ECO:0000313" key="1">
    <source>
        <dbReference type="EMBL" id="KAG7635535.1"/>
    </source>
</evidence>
<organism evidence="1 2">
    <name type="scientific">Arabidopsis thaliana x Arabidopsis arenosa</name>
    <dbReference type="NCBI Taxonomy" id="1240361"/>
    <lineage>
        <taxon>Eukaryota</taxon>
        <taxon>Viridiplantae</taxon>
        <taxon>Streptophyta</taxon>
        <taxon>Embryophyta</taxon>
        <taxon>Tracheophyta</taxon>
        <taxon>Spermatophyta</taxon>
        <taxon>Magnoliopsida</taxon>
        <taxon>eudicotyledons</taxon>
        <taxon>Gunneridae</taxon>
        <taxon>Pentapetalae</taxon>
        <taxon>rosids</taxon>
        <taxon>malvids</taxon>
        <taxon>Brassicales</taxon>
        <taxon>Brassicaceae</taxon>
        <taxon>Camelineae</taxon>
        <taxon>Arabidopsis</taxon>
    </lineage>
</organism>
<protein>
    <submittedName>
        <fullName evidence="1">Uncharacterized protein</fullName>
    </submittedName>
</protein>